<gene>
    <name evidence="1" type="ORF">PCAMFM013_S052g000048</name>
</gene>
<dbReference type="EMBL" id="HG793185">
    <property type="protein sequence ID" value="CRL30491.1"/>
    <property type="molecule type" value="Genomic_DNA"/>
</dbReference>
<reference evidence="1 2" key="1">
    <citation type="journal article" date="2014" name="Nat. Commun.">
        <title>Multiple recent horizontal transfers of a large genomic region in cheese making fungi.</title>
        <authorList>
            <person name="Cheeseman K."/>
            <person name="Ropars J."/>
            <person name="Renault P."/>
            <person name="Dupont J."/>
            <person name="Gouzy J."/>
            <person name="Branca A."/>
            <person name="Abraham A.L."/>
            <person name="Ceppi M."/>
            <person name="Conseiller E."/>
            <person name="Debuchy R."/>
            <person name="Malagnac F."/>
            <person name="Goarin A."/>
            <person name="Silar P."/>
            <person name="Lacoste S."/>
            <person name="Sallet E."/>
            <person name="Bensimon A."/>
            <person name="Giraud T."/>
            <person name="Brygoo Y."/>
        </authorList>
    </citation>
    <scope>NUCLEOTIDE SEQUENCE [LARGE SCALE GENOMIC DNA]</scope>
    <source>
        <strain evidence="2">FM 013</strain>
    </source>
</reference>
<proteinExistence type="predicted"/>
<organism evidence="1 2">
    <name type="scientific">Penicillium camemberti (strain FM 013)</name>
    <dbReference type="NCBI Taxonomy" id="1429867"/>
    <lineage>
        <taxon>Eukaryota</taxon>
        <taxon>Fungi</taxon>
        <taxon>Dikarya</taxon>
        <taxon>Ascomycota</taxon>
        <taxon>Pezizomycotina</taxon>
        <taxon>Eurotiomycetes</taxon>
        <taxon>Eurotiomycetidae</taxon>
        <taxon>Eurotiales</taxon>
        <taxon>Aspergillaceae</taxon>
        <taxon>Penicillium</taxon>
    </lineage>
</organism>
<accession>A0A0G4PVZ2</accession>
<sequence length="100" mass="11092">MDVVLEWRFNDRLPVFSSAPTCSAAQLFISTQDPTLAAQPQQGCPCFGWTLVTLGAPPHCSDVTSQSKQIQHDDIVALPAVDIEFENREPCPRHQLSLDR</sequence>
<protein>
    <submittedName>
        <fullName evidence="1">Str. FM013</fullName>
    </submittedName>
</protein>
<keyword evidence="2" id="KW-1185">Reference proteome</keyword>
<dbReference type="Proteomes" id="UP000053732">
    <property type="component" value="Unassembled WGS sequence"/>
</dbReference>
<evidence type="ECO:0000313" key="1">
    <source>
        <dbReference type="EMBL" id="CRL30491.1"/>
    </source>
</evidence>
<name>A0A0G4PVZ2_PENC3</name>
<dbReference type="AlphaFoldDB" id="A0A0G4PVZ2"/>
<evidence type="ECO:0000313" key="2">
    <source>
        <dbReference type="Proteomes" id="UP000053732"/>
    </source>
</evidence>